<dbReference type="EMBL" id="JAKKOR010000003">
    <property type="protein sequence ID" value="MCF8587850.1"/>
    <property type="molecule type" value="Genomic_DNA"/>
</dbReference>
<organism evidence="2 3">
    <name type="scientific">Gordonia liuliyuniae</name>
    <dbReference type="NCBI Taxonomy" id="2911517"/>
    <lineage>
        <taxon>Bacteria</taxon>
        <taxon>Bacillati</taxon>
        <taxon>Actinomycetota</taxon>
        <taxon>Actinomycetes</taxon>
        <taxon>Mycobacteriales</taxon>
        <taxon>Gordoniaceae</taxon>
        <taxon>Gordonia</taxon>
    </lineage>
</organism>
<gene>
    <name evidence="2" type="ORF">L5G33_05110</name>
</gene>
<dbReference type="InterPro" id="IPR041581">
    <property type="entry name" value="Glyoxalase_6"/>
</dbReference>
<dbReference type="Proteomes" id="UP001200110">
    <property type="component" value="Unassembled WGS sequence"/>
</dbReference>
<feature type="domain" description="VOC" evidence="1">
    <location>
        <begin position="5"/>
        <end position="125"/>
    </location>
</feature>
<proteinExistence type="predicted"/>
<keyword evidence="3" id="KW-1185">Reference proteome</keyword>
<comment type="caution">
    <text evidence="2">The sequence shown here is derived from an EMBL/GenBank/DDBJ whole genome shotgun (WGS) entry which is preliminary data.</text>
</comment>
<sequence>MFILESDTPHRLATDDIDRTAEFWSRALHLTRRRRGGEGKREGQDIELVDDDDRTRLVVAAPPGHQTQPRPTHIGIRGWDTQDVTAAVERFVALGASTPSPPYPDRPGYAVVVDPDGNTIEITARNSPAADG</sequence>
<name>A0ABS9IQM4_9ACTN</name>
<dbReference type="CDD" id="cd06587">
    <property type="entry name" value="VOC"/>
    <property type="match status" value="1"/>
</dbReference>
<dbReference type="InterPro" id="IPR029068">
    <property type="entry name" value="Glyas_Bleomycin-R_OHBP_Dase"/>
</dbReference>
<dbReference type="InterPro" id="IPR037523">
    <property type="entry name" value="VOC_core"/>
</dbReference>
<evidence type="ECO:0000313" key="3">
    <source>
        <dbReference type="Proteomes" id="UP001200110"/>
    </source>
</evidence>
<reference evidence="2 3" key="1">
    <citation type="submission" date="2022-01" db="EMBL/GenBank/DDBJ databases">
        <authorList>
            <person name="Huang Y."/>
        </authorList>
    </citation>
    <scope>NUCLEOTIDE SEQUENCE [LARGE SCALE GENOMIC DNA]</scope>
    <source>
        <strain evidence="2 3">HY366</strain>
    </source>
</reference>
<dbReference type="RefSeq" id="WP_236997072.1">
    <property type="nucleotide sequence ID" value="NZ_JAKKOR010000003.1"/>
</dbReference>
<evidence type="ECO:0000313" key="2">
    <source>
        <dbReference type="EMBL" id="MCF8587850.1"/>
    </source>
</evidence>
<dbReference type="SUPFAM" id="SSF54593">
    <property type="entry name" value="Glyoxalase/Bleomycin resistance protein/Dihydroxybiphenyl dioxygenase"/>
    <property type="match status" value="1"/>
</dbReference>
<evidence type="ECO:0000259" key="1">
    <source>
        <dbReference type="PROSITE" id="PS51819"/>
    </source>
</evidence>
<dbReference type="PROSITE" id="PS51819">
    <property type="entry name" value="VOC"/>
    <property type="match status" value="1"/>
</dbReference>
<protein>
    <submittedName>
        <fullName evidence="2">VOC family protein</fullName>
    </submittedName>
</protein>
<dbReference type="Gene3D" id="3.10.180.10">
    <property type="entry name" value="2,3-Dihydroxybiphenyl 1,2-Dioxygenase, domain 1"/>
    <property type="match status" value="1"/>
</dbReference>
<dbReference type="Pfam" id="PF18029">
    <property type="entry name" value="Glyoxalase_6"/>
    <property type="match status" value="1"/>
</dbReference>
<accession>A0ABS9IQM4</accession>